<dbReference type="EMBL" id="VSSQ01001585">
    <property type="protein sequence ID" value="MPM09572.1"/>
    <property type="molecule type" value="Genomic_DNA"/>
</dbReference>
<dbReference type="Pfam" id="PF01408">
    <property type="entry name" value="GFO_IDH_MocA"/>
    <property type="match status" value="1"/>
</dbReference>
<accession>A0A644X0C1</accession>
<dbReference type="InterPro" id="IPR055170">
    <property type="entry name" value="GFO_IDH_MocA-like_dom"/>
</dbReference>
<dbReference type="EC" id="1.1.99.28" evidence="3"/>
<evidence type="ECO:0000259" key="2">
    <source>
        <dbReference type="Pfam" id="PF22725"/>
    </source>
</evidence>
<dbReference type="AlphaFoldDB" id="A0A644X0C1"/>
<keyword evidence="3" id="KW-0560">Oxidoreductase</keyword>
<dbReference type="InterPro" id="IPR036291">
    <property type="entry name" value="NAD(P)-bd_dom_sf"/>
</dbReference>
<reference evidence="3" key="1">
    <citation type="submission" date="2019-08" db="EMBL/GenBank/DDBJ databases">
        <authorList>
            <person name="Kucharzyk K."/>
            <person name="Murdoch R.W."/>
            <person name="Higgins S."/>
            <person name="Loffler F."/>
        </authorList>
    </citation>
    <scope>NUCLEOTIDE SEQUENCE</scope>
</reference>
<protein>
    <submittedName>
        <fullName evidence="3">Glucose--fructose oxidoreductase</fullName>
        <ecNumber evidence="3">1.1.99.28</ecNumber>
    </submittedName>
</protein>
<feature type="domain" description="Gfo/Idh/MocA-like oxidoreductase N-terminal" evidence="1">
    <location>
        <begin position="5"/>
        <end position="124"/>
    </location>
</feature>
<feature type="domain" description="GFO/IDH/MocA-like oxidoreductase" evidence="2">
    <location>
        <begin position="136"/>
        <end position="255"/>
    </location>
</feature>
<dbReference type="InterPro" id="IPR052515">
    <property type="entry name" value="Gfo/Idh/MocA_Oxidoreductase"/>
</dbReference>
<dbReference type="PANTHER" id="PTHR43249">
    <property type="entry name" value="UDP-N-ACETYL-2-AMINO-2-DEOXY-D-GLUCURONATE OXIDASE"/>
    <property type="match status" value="1"/>
</dbReference>
<sequence length="386" mass="43050">MKKLGVAIIGTGNIAPAHIKGYLYAQDLCEIRVLCDIYPEKARKLKEKFELAQASVVEDYHRLLDRDDIDLVSLCLPPSLHCQAAVDFLSAGKHVIVEKPMAPSLDECDRMIAAQQKSGKVLSVISQNRFRTAPMRVKQLLDDGVLGRVLFARVNSMWWRGSNYYDLWWRGTYEKEGGGCTLNHAVHQIDILQWLIGVPDSVVSVMSNVNHTNSEVEDVSLSILSYPGSVAEVNASLVDHDEKQEFFFAAEKASIGIPWYVKSVKQLPNGFYEPNPNDETDLEALYQTLPSLAVEGHEAQLENVLKAVLDGKQPLVTGSEGRKAVELICAMYKSSTEGVRVHLPLEKDDPFYTTEGMLARMVRYHKKGKSVENLQDTEISLGTMGK</sequence>
<dbReference type="SUPFAM" id="SSF51735">
    <property type="entry name" value="NAD(P)-binding Rossmann-fold domains"/>
    <property type="match status" value="1"/>
</dbReference>
<dbReference type="InterPro" id="IPR000683">
    <property type="entry name" value="Gfo/Idh/MocA-like_OxRdtase_N"/>
</dbReference>
<proteinExistence type="predicted"/>
<dbReference type="GO" id="GO:0047061">
    <property type="term" value="F:glucose-fructose oxidoreductase activity"/>
    <property type="evidence" value="ECO:0007669"/>
    <property type="project" value="UniProtKB-EC"/>
</dbReference>
<name>A0A644X0C1_9ZZZZ</name>
<dbReference type="PANTHER" id="PTHR43249:SF1">
    <property type="entry name" value="D-GLUCOSIDE 3-DEHYDROGENASE"/>
    <property type="match status" value="1"/>
</dbReference>
<organism evidence="3">
    <name type="scientific">bioreactor metagenome</name>
    <dbReference type="NCBI Taxonomy" id="1076179"/>
    <lineage>
        <taxon>unclassified sequences</taxon>
        <taxon>metagenomes</taxon>
        <taxon>ecological metagenomes</taxon>
    </lineage>
</organism>
<comment type="caution">
    <text evidence="3">The sequence shown here is derived from an EMBL/GenBank/DDBJ whole genome shotgun (WGS) entry which is preliminary data.</text>
</comment>
<dbReference type="Pfam" id="PF22725">
    <property type="entry name" value="GFO_IDH_MocA_C3"/>
    <property type="match status" value="1"/>
</dbReference>
<dbReference type="Gene3D" id="3.30.360.10">
    <property type="entry name" value="Dihydrodipicolinate Reductase, domain 2"/>
    <property type="match status" value="1"/>
</dbReference>
<dbReference type="GO" id="GO:0000166">
    <property type="term" value="F:nucleotide binding"/>
    <property type="evidence" value="ECO:0007669"/>
    <property type="project" value="InterPro"/>
</dbReference>
<gene>
    <name evidence="3" type="primary">gfo_6</name>
    <name evidence="3" type="ORF">SDC9_55893</name>
</gene>
<dbReference type="Gene3D" id="3.40.50.720">
    <property type="entry name" value="NAD(P)-binding Rossmann-like Domain"/>
    <property type="match status" value="1"/>
</dbReference>
<evidence type="ECO:0000259" key="1">
    <source>
        <dbReference type="Pfam" id="PF01408"/>
    </source>
</evidence>
<dbReference type="SUPFAM" id="SSF55347">
    <property type="entry name" value="Glyceraldehyde-3-phosphate dehydrogenase-like, C-terminal domain"/>
    <property type="match status" value="1"/>
</dbReference>
<evidence type="ECO:0000313" key="3">
    <source>
        <dbReference type="EMBL" id="MPM09572.1"/>
    </source>
</evidence>